<accession>A0A429LAT7</accession>
<dbReference type="InterPro" id="IPR007049">
    <property type="entry name" value="Carb-sel_porin_OprB"/>
</dbReference>
<proteinExistence type="inferred from homology"/>
<name>A0A429LAT7_ACIBA</name>
<dbReference type="InterPro" id="IPR052932">
    <property type="entry name" value="OprB_Porin"/>
</dbReference>
<dbReference type="RefSeq" id="WP_123785701.1">
    <property type="nucleotide sequence ID" value="NZ_BKDF01000007.1"/>
</dbReference>
<dbReference type="PANTHER" id="PTHR37944:SF1">
    <property type="entry name" value="PORIN B"/>
    <property type="match status" value="1"/>
</dbReference>
<dbReference type="GO" id="GO:0016020">
    <property type="term" value="C:membrane"/>
    <property type="evidence" value="ECO:0007669"/>
    <property type="project" value="InterPro"/>
</dbReference>
<evidence type="ECO:0000256" key="2">
    <source>
        <dbReference type="RuleBase" id="RU363072"/>
    </source>
</evidence>
<gene>
    <name evidence="3" type="ORF">EA722_18530</name>
</gene>
<comment type="similarity">
    <text evidence="1 2">Belongs to the OprB family.</text>
</comment>
<dbReference type="Gene3D" id="2.40.160.180">
    <property type="entry name" value="Carbohydrate-selective porin OprB"/>
    <property type="match status" value="1"/>
</dbReference>
<evidence type="ECO:0000313" key="3">
    <source>
        <dbReference type="EMBL" id="RSP69235.1"/>
    </source>
</evidence>
<feature type="chain" id="PRO_5018813230" evidence="2">
    <location>
        <begin position="29"/>
        <end position="453"/>
    </location>
</feature>
<dbReference type="EMBL" id="RFBY01000111">
    <property type="protein sequence ID" value="RSP69235.1"/>
    <property type="molecule type" value="Genomic_DNA"/>
</dbReference>
<protein>
    <submittedName>
        <fullName evidence="3">Carbohydrate porin</fullName>
    </submittedName>
</protein>
<dbReference type="Proteomes" id="UP000269597">
    <property type="component" value="Unassembled WGS sequence"/>
</dbReference>
<evidence type="ECO:0000256" key="1">
    <source>
        <dbReference type="ARBA" id="ARBA00008769"/>
    </source>
</evidence>
<comment type="caution">
    <text evidence="3">The sequence shown here is derived from an EMBL/GenBank/DDBJ whole genome shotgun (WGS) entry which is preliminary data.</text>
</comment>
<dbReference type="GO" id="GO:0008643">
    <property type="term" value="P:carbohydrate transport"/>
    <property type="evidence" value="ECO:0007669"/>
    <property type="project" value="InterPro"/>
</dbReference>
<sequence>MNKLLISQHQRKLLLVALMTLFNGTAQANDPWSSDRKWLFGDWDGNRQQLEQKGYKFNFSVMNQSAVNFDGGYNDDQELLNAYQLTLGANFDLEKILNWQNTQASLMITKRDGQSLASERIGDPRAAQLSSVQEIYGRGQSWRLSQAWLKKGFIDNTLTFKIGRMGMSEDFNASQCEFQNLVLCGGQIGKAVGSIWYNSPVSVWGANVKYQFSPTWTMGIGVYEVNPENALEKHGFNLSMDDTEGALIPIELTWKPKLTLFNNLAGEYKLGAFYSTADATDVKTNNEGEISLNPSDRTIHSSKHSFWFNAQQQLTQKGSNSSQGLYGTINLTFNDKATNSIQDSQQVAFWYKGLLDNRPNDSIGFGLARYAVNDRIKDLRIYSNDINSFTAEDYSNLAYKPLQNDEIDVELNYSYQWSPSIMLRPNIQYVYQPGGVKEVDDAWVAGLSVKLNF</sequence>
<dbReference type="PANTHER" id="PTHR37944">
    <property type="entry name" value="PORIN B"/>
    <property type="match status" value="1"/>
</dbReference>
<feature type="signal peptide" evidence="2">
    <location>
        <begin position="1"/>
        <end position="28"/>
    </location>
</feature>
<dbReference type="GO" id="GO:0015288">
    <property type="term" value="F:porin activity"/>
    <property type="evidence" value="ECO:0007669"/>
    <property type="project" value="InterPro"/>
</dbReference>
<dbReference type="AlphaFoldDB" id="A0A429LAT7"/>
<dbReference type="Pfam" id="PF04966">
    <property type="entry name" value="OprB"/>
    <property type="match status" value="1"/>
</dbReference>
<organism evidence="3 4">
    <name type="scientific">Acinetobacter baumannii</name>
    <dbReference type="NCBI Taxonomy" id="470"/>
    <lineage>
        <taxon>Bacteria</taxon>
        <taxon>Pseudomonadati</taxon>
        <taxon>Pseudomonadota</taxon>
        <taxon>Gammaproteobacteria</taxon>
        <taxon>Moraxellales</taxon>
        <taxon>Moraxellaceae</taxon>
        <taxon>Acinetobacter</taxon>
        <taxon>Acinetobacter calcoaceticus/baumannii complex</taxon>
    </lineage>
</organism>
<dbReference type="InterPro" id="IPR038673">
    <property type="entry name" value="OprB_sf"/>
</dbReference>
<reference evidence="3 4" key="1">
    <citation type="submission" date="2018-10" db="EMBL/GenBank/DDBJ databases">
        <title>GWAS and RNA-Seq identify cryptic mechanisms of antimicrobial resistance in Acinetobacter baumannii.</title>
        <authorList>
            <person name="Sahl J.W."/>
        </authorList>
    </citation>
    <scope>NUCLEOTIDE SEQUENCE [LARGE SCALE GENOMIC DNA]</scope>
    <source>
        <strain evidence="3 4">TG31299</strain>
    </source>
</reference>
<evidence type="ECO:0000313" key="4">
    <source>
        <dbReference type="Proteomes" id="UP000269597"/>
    </source>
</evidence>
<keyword evidence="2" id="KW-0732">Signal</keyword>